<dbReference type="InterPro" id="IPR010022">
    <property type="entry name" value="XkdX"/>
</dbReference>
<protein>
    <submittedName>
        <fullName evidence="1">XkdX family protein</fullName>
    </submittedName>
</protein>
<accession>A0ABT4K5W6</accession>
<dbReference type="EMBL" id="JAKHMS010000003">
    <property type="protein sequence ID" value="MCZ3781047.1"/>
    <property type="molecule type" value="Genomic_DNA"/>
</dbReference>
<dbReference type="RefSeq" id="WP_251951260.1">
    <property type="nucleotide sequence ID" value="NZ_CAKMAX010000022.1"/>
</dbReference>
<sequence>MDDLMIQFVKLMAQLNADITNYVVLGAITPEQYKEFTGKVYVQPVTQPQA</sequence>
<organism evidence="1 2">
    <name type="scientific">Limosilactobacillus vaginalis</name>
    <dbReference type="NCBI Taxonomy" id="1633"/>
    <lineage>
        <taxon>Bacteria</taxon>
        <taxon>Bacillati</taxon>
        <taxon>Bacillota</taxon>
        <taxon>Bacilli</taxon>
        <taxon>Lactobacillales</taxon>
        <taxon>Lactobacillaceae</taxon>
        <taxon>Limosilactobacillus</taxon>
    </lineage>
</organism>
<evidence type="ECO:0000313" key="1">
    <source>
        <dbReference type="EMBL" id="MCZ3781047.1"/>
    </source>
</evidence>
<dbReference type="Proteomes" id="UP001527392">
    <property type="component" value="Unassembled WGS sequence"/>
</dbReference>
<comment type="caution">
    <text evidence="1">The sequence shown here is derived from an EMBL/GenBank/DDBJ whole genome shotgun (WGS) entry which is preliminary data.</text>
</comment>
<proteinExistence type="predicted"/>
<evidence type="ECO:0000313" key="2">
    <source>
        <dbReference type="Proteomes" id="UP001527392"/>
    </source>
</evidence>
<reference evidence="1 2" key="1">
    <citation type="submission" date="2022-01" db="EMBL/GenBank/DDBJ databases">
        <title>VMRC isolate genome collection.</title>
        <authorList>
            <person name="France M."/>
            <person name="Rutt L."/>
            <person name="Humphrys M."/>
            <person name="Ravel J."/>
        </authorList>
    </citation>
    <scope>NUCLEOTIDE SEQUENCE [LARGE SCALE GENOMIC DNA]</scope>
    <source>
        <strain evidence="1 2">C0030B4</strain>
    </source>
</reference>
<name>A0ABT4K5W6_9LACO</name>
<keyword evidence="2" id="KW-1185">Reference proteome</keyword>
<dbReference type="Pfam" id="PF09693">
    <property type="entry name" value="Phage_XkdX"/>
    <property type="match status" value="1"/>
</dbReference>
<gene>
    <name evidence="1" type="ORF">L2504_02640</name>
</gene>